<dbReference type="RefSeq" id="WP_136353258.1">
    <property type="nucleotide sequence ID" value="NZ_CP046266.1"/>
</dbReference>
<dbReference type="EMBL" id="SSNT01000006">
    <property type="protein sequence ID" value="THF80643.1"/>
    <property type="molecule type" value="Genomic_DNA"/>
</dbReference>
<comment type="caution">
    <text evidence="1">The sequence shown here is derived from an EMBL/GenBank/DDBJ whole genome shotgun (WGS) entry which is preliminary data.</text>
</comment>
<evidence type="ECO:0000313" key="2">
    <source>
        <dbReference type="Proteomes" id="UP000310334"/>
    </source>
</evidence>
<dbReference type="Proteomes" id="UP000310334">
    <property type="component" value="Unassembled WGS sequence"/>
</dbReference>
<dbReference type="OrthoDB" id="2380880at2"/>
<gene>
    <name evidence="1" type="ORF">E6W99_09605</name>
</gene>
<evidence type="ECO:0008006" key="3">
    <source>
        <dbReference type="Google" id="ProtNLM"/>
    </source>
</evidence>
<reference evidence="1 2" key="1">
    <citation type="submission" date="2019-04" db="EMBL/GenBank/DDBJ databases">
        <title>Bacillus sediminilitoris sp. nov., isolated from a tidal flat sediment on the East China Sea.</title>
        <authorList>
            <person name="Wei Y."/>
            <person name="Mao H."/>
            <person name="Fang J."/>
        </authorList>
    </citation>
    <scope>NUCLEOTIDE SEQUENCE [LARGE SCALE GENOMIC DNA]</scope>
    <source>
        <strain evidence="1 2">DSL-17</strain>
    </source>
</reference>
<organism evidence="1 2">
    <name type="scientific">Metabacillus sediminilitoris</name>
    <dbReference type="NCBI Taxonomy" id="2567941"/>
    <lineage>
        <taxon>Bacteria</taxon>
        <taxon>Bacillati</taxon>
        <taxon>Bacillota</taxon>
        <taxon>Bacilli</taxon>
        <taxon>Bacillales</taxon>
        <taxon>Bacillaceae</taxon>
        <taxon>Metabacillus</taxon>
    </lineage>
</organism>
<sequence length="182" mass="20998">MNNEKKNIIIKELYYWKDNKLLPETYCDFLLALYTEGHQEDEVLTTQKNQARKRITNGQFLLYSMLLVFLLAMLLVIYFTELSFLLQIALISFCLISSIVVTAYFIRKKALFQVPLSVTLIELLISSLIIVENVTIGDRLWIGLIIILNCLLWIILGRVYHVLYLLISGIVGLVILILTIIT</sequence>
<accession>A0A4S4BZK7</accession>
<protein>
    <recommendedName>
        <fullName evidence="3">DUF2157 domain-containing protein</fullName>
    </recommendedName>
</protein>
<name>A0A4S4BZK7_9BACI</name>
<proteinExistence type="predicted"/>
<evidence type="ECO:0000313" key="1">
    <source>
        <dbReference type="EMBL" id="THF80643.1"/>
    </source>
</evidence>
<keyword evidence="2" id="KW-1185">Reference proteome</keyword>
<dbReference type="AlphaFoldDB" id="A0A4S4BZK7"/>